<dbReference type="Gene3D" id="1.20.1070.10">
    <property type="entry name" value="Rhodopsin 7-helix transmembrane proteins"/>
    <property type="match status" value="1"/>
</dbReference>
<dbReference type="SUPFAM" id="SSF81321">
    <property type="entry name" value="Family A G protein-coupled receptor-like"/>
    <property type="match status" value="1"/>
</dbReference>
<dbReference type="CDD" id="cd00637">
    <property type="entry name" value="7tm_classA_rhodopsin-like"/>
    <property type="match status" value="1"/>
</dbReference>
<dbReference type="AlphaFoldDB" id="A0A6J8CHZ2"/>
<gene>
    <name evidence="8" type="ORF">MCOR_30690</name>
</gene>
<evidence type="ECO:0000259" key="7">
    <source>
        <dbReference type="PROSITE" id="PS50262"/>
    </source>
</evidence>
<keyword evidence="4 6" id="KW-1133">Transmembrane helix</keyword>
<evidence type="ECO:0000256" key="5">
    <source>
        <dbReference type="ARBA" id="ARBA00023136"/>
    </source>
</evidence>
<evidence type="ECO:0000313" key="8">
    <source>
        <dbReference type="EMBL" id="CAC5396088.1"/>
    </source>
</evidence>
<accession>A0A6J8CHZ2</accession>
<comment type="subcellular location">
    <subcellularLocation>
        <location evidence="1">Cell membrane</location>
        <topology evidence="1">Multi-pass membrane protein</topology>
    </subcellularLocation>
</comment>
<evidence type="ECO:0000313" key="9">
    <source>
        <dbReference type="Proteomes" id="UP000507470"/>
    </source>
</evidence>
<feature type="transmembrane region" description="Helical" evidence="6">
    <location>
        <begin position="78"/>
        <end position="99"/>
    </location>
</feature>
<name>A0A6J8CHZ2_MYTCO</name>
<proteinExistence type="predicted"/>
<evidence type="ECO:0000256" key="1">
    <source>
        <dbReference type="ARBA" id="ARBA00004651"/>
    </source>
</evidence>
<evidence type="ECO:0000256" key="3">
    <source>
        <dbReference type="ARBA" id="ARBA00022692"/>
    </source>
</evidence>
<dbReference type="OrthoDB" id="6106139at2759"/>
<dbReference type="InterPro" id="IPR017452">
    <property type="entry name" value="GPCR_Rhodpsn_7TM"/>
</dbReference>
<evidence type="ECO:0000256" key="6">
    <source>
        <dbReference type="SAM" id="Phobius"/>
    </source>
</evidence>
<dbReference type="GO" id="GO:0004930">
    <property type="term" value="F:G protein-coupled receptor activity"/>
    <property type="evidence" value="ECO:0007669"/>
    <property type="project" value="InterPro"/>
</dbReference>
<keyword evidence="9" id="KW-1185">Reference proteome</keyword>
<feature type="domain" description="G-protein coupled receptors family 1 profile" evidence="7">
    <location>
        <begin position="1"/>
        <end position="191"/>
    </location>
</feature>
<dbReference type="EMBL" id="CACVKT020005604">
    <property type="protein sequence ID" value="CAC5396088.1"/>
    <property type="molecule type" value="Genomic_DNA"/>
</dbReference>
<organism evidence="8 9">
    <name type="scientific">Mytilus coruscus</name>
    <name type="common">Sea mussel</name>
    <dbReference type="NCBI Taxonomy" id="42192"/>
    <lineage>
        <taxon>Eukaryota</taxon>
        <taxon>Metazoa</taxon>
        <taxon>Spiralia</taxon>
        <taxon>Lophotrochozoa</taxon>
        <taxon>Mollusca</taxon>
        <taxon>Bivalvia</taxon>
        <taxon>Autobranchia</taxon>
        <taxon>Pteriomorphia</taxon>
        <taxon>Mytilida</taxon>
        <taxon>Mytiloidea</taxon>
        <taxon>Mytilidae</taxon>
        <taxon>Mytilinae</taxon>
        <taxon>Mytilus</taxon>
    </lineage>
</organism>
<evidence type="ECO:0000256" key="4">
    <source>
        <dbReference type="ARBA" id="ARBA00022989"/>
    </source>
</evidence>
<dbReference type="InterPro" id="IPR000276">
    <property type="entry name" value="GPCR_Rhodpsn"/>
</dbReference>
<dbReference type="PANTHER" id="PTHR22750">
    <property type="entry name" value="G-PROTEIN COUPLED RECEPTOR"/>
    <property type="match status" value="1"/>
</dbReference>
<feature type="transmembrane region" description="Helical" evidence="6">
    <location>
        <begin position="172"/>
        <end position="193"/>
    </location>
</feature>
<feature type="transmembrane region" description="Helical" evidence="6">
    <location>
        <begin position="40"/>
        <end position="58"/>
    </location>
</feature>
<dbReference type="PROSITE" id="PS50262">
    <property type="entry name" value="G_PROTEIN_RECEP_F1_2"/>
    <property type="match status" value="1"/>
</dbReference>
<sequence>MTLTSQLTVGVAAFDRYLAICHPHKYALVITRSTSNIMCVLPWILPTYVMLGPMLGWRNWYPGIPCSFDIIFPKSLRATAYIIVYIVSIITAILYLPVLKTAWRYYKRMNRYQQNQTRDHMQTTNKMKKAILGAKVTGIVTIAFSIFWLPYMTLSSWIMVSPTAKSKLESDLANWLVFFGASNSMVNPIIYAWKRPDVNQQFKKVFCGSQPVSNGENLKN</sequence>
<protein>
    <recommendedName>
        <fullName evidence="7">G-protein coupled receptors family 1 profile domain-containing protein</fullName>
    </recommendedName>
</protein>
<keyword evidence="2" id="KW-1003">Cell membrane</keyword>
<reference evidence="8 9" key="1">
    <citation type="submission" date="2020-06" db="EMBL/GenBank/DDBJ databases">
        <authorList>
            <person name="Li R."/>
            <person name="Bekaert M."/>
        </authorList>
    </citation>
    <scope>NUCLEOTIDE SEQUENCE [LARGE SCALE GENOMIC DNA]</scope>
    <source>
        <strain evidence="9">wild</strain>
    </source>
</reference>
<keyword evidence="5 6" id="KW-0472">Membrane</keyword>
<dbReference type="Pfam" id="PF00001">
    <property type="entry name" value="7tm_1"/>
    <property type="match status" value="1"/>
</dbReference>
<keyword evidence="3 6" id="KW-0812">Transmembrane</keyword>
<feature type="transmembrane region" description="Helical" evidence="6">
    <location>
        <begin position="130"/>
        <end position="152"/>
    </location>
</feature>
<dbReference type="GO" id="GO:0005886">
    <property type="term" value="C:plasma membrane"/>
    <property type="evidence" value="ECO:0007669"/>
    <property type="project" value="UniProtKB-SubCell"/>
</dbReference>
<dbReference type="Proteomes" id="UP000507470">
    <property type="component" value="Unassembled WGS sequence"/>
</dbReference>
<evidence type="ECO:0000256" key="2">
    <source>
        <dbReference type="ARBA" id="ARBA00022475"/>
    </source>
</evidence>